<proteinExistence type="predicted"/>
<comment type="caution">
    <text evidence="1">The sequence shown here is derived from an EMBL/GenBank/DDBJ whole genome shotgun (WGS) entry which is preliminary data.</text>
</comment>
<sequence length="106" mass="12246">MRKIILIIGGIISLVACSHDPINEVLDNKKDIPKEENRTVGWYKSQPQLSEEIKKACDIDTSEYFQRNDCINAKSALNLILIESRSDLSNNLRLNEDRKYLNRKVQ</sequence>
<reference evidence="1 2" key="1">
    <citation type="submission" date="2015-10" db="EMBL/GenBank/DDBJ databases">
        <title>The utility of whole genome sequencing in characterizing Acinetobacter epidemiology and analyzing hospital outbreaks.</title>
        <authorList>
            <person name="Ozer E.A."/>
            <person name="Fitzpatrick M.A."/>
            <person name="Hauser A.R."/>
        </authorList>
    </citation>
    <scope>NUCLEOTIDE SEQUENCE [LARGE SCALE GENOMIC DNA]</scope>
    <source>
        <strain evidence="1 2">ABBL059</strain>
    </source>
</reference>
<gene>
    <name evidence="1" type="ORF">APD06_04840</name>
</gene>
<evidence type="ECO:0000313" key="2">
    <source>
        <dbReference type="Proteomes" id="UP000051322"/>
    </source>
</evidence>
<name>A0AB73FD70_ACIBA</name>
<protein>
    <recommendedName>
        <fullName evidence="3">Lipoprotein</fullName>
    </recommendedName>
</protein>
<dbReference type="PROSITE" id="PS51257">
    <property type="entry name" value="PROKAR_LIPOPROTEIN"/>
    <property type="match status" value="1"/>
</dbReference>
<dbReference type="EMBL" id="LLFE01000092">
    <property type="protein sequence ID" value="KQD16714.1"/>
    <property type="molecule type" value="Genomic_DNA"/>
</dbReference>
<evidence type="ECO:0008006" key="3">
    <source>
        <dbReference type="Google" id="ProtNLM"/>
    </source>
</evidence>
<dbReference type="Proteomes" id="UP000051322">
    <property type="component" value="Unassembled WGS sequence"/>
</dbReference>
<accession>A0AB73FD70</accession>
<dbReference type="AlphaFoldDB" id="A0AB73FD70"/>
<dbReference type="RefSeq" id="WP_001226298.1">
    <property type="nucleotide sequence ID" value="NZ_CP136183.1"/>
</dbReference>
<organism evidence="1 2">
    <name type="scientific">Acinetobacter baumannii</name>
    <dbReference type="NCBI Taxonomy" id="470"/>
    <lineage>
        <taxon>Bacteria</taxon>
        <taxon>Pseudomonadati</taxon>
        <taxon>Pseudomonadota</taxon>
        <taxon>Gammaproteobacteria</taxon>
        <taxon>Moraxellales</taxon>
        <taxon>Moraxellaceae</taxon>
        <taxon>Acinetobacter</taxon>
        <taxon>Acinetobacter calcoaceticus/baumannii complex</taxon>
    </lineage>
</organism>
<evidence type="ECO:0000313" key="1">
    <source>
        <dbReference type="EMBL" id="KQD16714.1"/>
    </source>
</evidence>